<dbReference type="InterPro" id="IPR018114">
    <property type="entry name" value="TRYPSIN_HIS"/>
</dbReference>
<feature type="region of interest" description="Disordered" evidence="4">
    <location>
        <begin position="232"/>
        <end position="257"/>
    </location>
</feature>
<dbReference type="PRINTS" id="PR00722">
    <property type="entry name" value="CHYMOTRYPSIN"/>
</dbReference>
<dbReference type="AlphaFoldDB" id="A0AAD8DPM2"/>
<keyword evidence="7" id="KW-1185">Reference proteome</keyword>
<dbReference type="InterPro" id="IPR001254">
    <property type="entry name" value="Trypsin_dom"/>
</dbReference>
<dbReference type="Pfam" id="PF00089">
    <property type="entry name" value="Trypsin"/>
    <property type="match status" value="1"/>
</dbReference>
<proteinExistence type="inferred from homology"/>
<sequence>MCGCTLISPNFVLTAAHCSSASGHDTTIADVIPKIVRLGDKNLQDMINGTNDADIIRIINHPKYKSPKKYFDIALMELGTKLKFTVDLQPACLWTKDSITKYGHEAQVTGWGVVESGSLTTSPELLAATVDIIDFDKCNRLLRMSCNRNWCGLQPDQLCAGKLGGGVDACQGDSGGPLQVKIPLPIGSQGTMHYVLGVTSFGVGCALPGLPGVYTKVSSFIDWIEEVVWPGQNGTAPVTDDQPDLERYERSVGERDW</sequence>
<dbReference type="InterPro" id="IPR001314">
    <property type="entry name" value="Peptidase_S1A"/>
</dbReference>
<dbReference type="InterPro" id="IPR009003">
    <property type="entry name" value="Peptidase_S1_PA"/>
</dbReference>
<dbReference type="PANTHER" id="PTHR24252">
    <property type="entry name" value="ACROSIN-RELATED"/>
    <property type="match status" value="1"/>
</dbReference>
<dbReference type="SMART" id="SM00020">
    <property type="entry name" value="Tryp_SPc"/>
    <property type="match status" value="1"/>
</dbReference>
<gene>
    <name evidence="6" type="ORF">PYW07_002936</name>
</gene>
<feature type="compositionally biased region" description="Basic and acidic residues" evidence="4">
    <location>
        <begin position="244"/>
        <end position="257"/>
    </location>
</feature>
<evidence type="ECO:0000256" key="1">
    <source>
        <dbReference type="ARBA" id="ARBA00023157"/>
    </source>
</evidence>
<dbReference type="SUPFAM" id="SSF50494">
    <property type="entry name" value="Trypsin-like serine proteases"/>
    <property type="match status" value="1"/>
</dbReference>
<dbReference type="PROSITE" id="PS00134">
    <property type="entry name" value="TRYPSIN_HIS"/>
    <property type="match status" value="1"/>
</dbReference>
<reference evidence="6" key="1">
    <citation type="submission" date="2023-03" db="EMBL/GenBank/DDBJ databases">
        <title>Chromosome-level genomes of two armyworms, Mythimna separata and Mythimna loreyi, provide insights into the biosynthesis and reception of sex pheromones.</title>
        <authorList>
            <person name="Zhao H."/>
        </authorList>
    </citation>
    <scope>NUCLEOTIDE SEQUENCE</scope>
    <source>
        <strain evidence="6">BeijingLab</strain>
        <tissue evidence="6">Pupa</tissue>
    </source>
</reference>
<keyword evidence="3" id="KW-0645">Protease</keyword>
<dbReference type="GO" id="GO:0004252">
    <property type="term" value="F:serine-type endopeptidase activity"/>
    <property type="evidence" value="ECO:0007669"/>
    <property type="project" value="InterPro"/>
</dbReference>
<keyword evidence="3" id="KW-0378">Hydrolase</keyword>
<dbReference type="GO" id="GO:0006508">
    <property type="term" value="P:proteolysis"/>
    <property type="evidence" value="ECO:0007669"/>
    <property type="project" value="UniProtKB-KW"/>
</dbReference>
<dbReference type="PROSITE" id="PS50240">
    <property type="entry name" value="TRYPSIN_DOM"/>
    <property type="match status" value="1"/>
</dbReference>
<evidence type="ECO:0000256" key="3">
    <source>
        <dbReference type="RuleBase" id="RU363034"/>
    </source>
</evidence>
<dbReference type="InterPro" id="IPR043504">
    <property type="entry name" value="Peptidase_S1_PA_chymotrypsin"/>
</dbReference>
<comment type="caution">
    <text evidence="6">The sequence shown here is derived from an EMBL/GenBank/DDBJ whole genome shotgun (WGS) entry which is preliminary data.</text>
</comment>
<evidence type="ECO:0000259" key="5">
    <source>
        <dbReference type="PROSITE" id="PS50240"/>
    </source>
</evidence>
<evidence type="ECO:0000313" key="7">
    <source>
        <dbReference type="Proteomes" id="UP001231518"/>
    </source>
</evidence>
<dbReference type="PROSITE" id="PS00135">
    <property type="entry name" value="TRYPSIN_SER"/>
    <property type="match status" value="1"/>
</dbReference>
<accession>A0AAD8DPM2</accession>
<dbReference type="PANTHER" id="PTHR24252:SF7">
    <property type="entry name" value="HYALIN"/>
    <property type="match status" value="1"/>
</dbReference>
<keyword evidence="1" id="KW-1015">Disulfide bond</keyword>
<evidence type="ECO:0000256" key="2">
    <source>
        <dbReference type="ARBA" id="ARBA00024195"/>
    </source>
</evidence>
<dbReference type="InterPro" id="IPR033116">
    <property type="entry name" value="TRYPSIN_SER"/>
</dbReference>
<dbReference type="CDD" id="cd00190">
    <property type="entry name" value="Tryp_SPc"/>
    <property type="match status" value="1"/>
</dbReference>
<dbReference type="Proteomes" id="UP001231518">
    <property type="component" value="Chromosome 13"/>
</dbReference>
<feature type="domain" description="Peptidase S1" evidence="5">
    <location>
        <begin position="1"/>
        <end position="229"/>
    </location>
</feature>
<evidence type="ECO:0000313" key="6">
    <source>
        <dbReference type="EMBL" id="KAJ8714711.1"/>
    </source>
</evidence>
<organism evidence="6 7">
    <name type="scientific">Mythimna separata</name>
    <name type="common">Oriental armyworm</name>
    <name type="synonym">Pseudaletia separata</name>
    <dbReference type="NCBI Taxonomy" id="271217"/>
    <lineage>
        <taxon>Eukaryota</taxon>
        <taxon>Metazoa</taxon>
        <taxon>Ecdysozoa</taxon>
        <taxon>Arthropoda</taxon>
        <taxon>Hexapoda</taxon>
        <taxon>Insecta</taxon>
        <taxon>Pterygota</taxon>
        <taxon>Neoptera</taxon>
        <taxon>Endopterygota</taxon>
        <taxon>Lepidoptera</taxon>
        <taxon>Glossata</taxon>
        <taxon>Ditrysia</taxon>
        <taxon>Noctuoidea</taxon>
        <taxon>Noctuidae</taxon>
        <taxon>Noctuinae</taxon>
        <taxon>Hadenini</taxon>
        <taxon>Mythimna</taxon>
    </lineage>
</organism>
<dbReference type="Gene3D" id="2.40.10.10">
    <property type="entry name" value="Trypsin-like serine proteases"/>
    <property type="match status" value="2"/>
</dbReference>
<comment type="similarity">
    <text evidence="2">Belongs to the peptidase S1 family. CLIP subfamily.</text>
</comment>
<keyword evidence="3" id="KW-0720">Serine protease</keyword>
<evidence type="ECO:0000256" key="4">
    <source>
        <dbReference type="SAM" id="MobiDB-lite"/>
    </source>
</evidence>
<protein>
    <recommendedName>
        <fullName evidence="5">Peptidase S1 domain-containing protein</fullName>
    </recommendedName>
</protein>
<dbReference type="EMBL" id="JARGEI010000019">
    <property type="protein sequence ID" value="KAJ8714711.1"/>
    <property type="molecule type" value="Genomic_DNA"/>
</dbReference>
<dbReference type="FunFam" id="2.40.10.10:FF:000002">
    <property type="entry name" value="Transmembrane protease serine"/>
    <property type="match status" value="1"/>
</dbReference>
<name>A0AAD8DPM2_MYTSE</name>